<dbReference type="PANTHER" id="PTHR43312">
    <property type="entry name" value="D-THREO-ALDOSE 1-DEHYDROGENASE"/>
    <property type="match status" value="1"/>
</dbReference>
<dbReference type="Gene3D" id="3.20.20.100">
    <property type="entry name" value="NADP-dependent oxidoreductase domain"/>
    <property type="match status" value="1"/>
</dbReference>
<feature type="signal peptide" evidence="1">
    <location>
        <begin position="1"/>
        <end position="20"/>
    </location>
</feature>
<dbReference type="AlphaFoldDB" id="A0A7S8C8I1"/>
<dbReference type="KEGG" id="kmn:HW532_17590"/>
<dbReference type="Proteomes" id="UP000593594">
    <property type="component" value="Chromosome"/>
</dbReference>
<dbReference type="InterPro" id="IPR036812">
    <property type="entry name" value="NAD(P)_OxRdtase_dom_sf"/>
</dbReference>
<dbReference type="PANTHER" id="PTHR43312:SF1">
    <property type="entry name" value="NADP-DEPENDENT OXIDOREDUCTASE DOMAIN-CONTAINING PROTEIN"/>
    <property type="match status" value="1"/>
</dbReference>
<keyword evidence="4" id="KW-1185">Reference proteome</keyword>
<name>A0A7S8C8I1_9HYPH</name>
<dbReference type="CDD" id="cd19095">
    <property type="entry name" value="AKR_PA4992-like"/>
    <property type="match status" value="1"/>
</dbReference>
<dbReference type="Pfam" id="PF00248">
    <property type="entry name" value="Aldo_ket_red"/>
    <property type="match status" value="1"/>
</dbReference>
<dbReference type="InterPro" id="IPR053135">
    <property type="entry name" value="AKR2_Oxidoreductase"/>
</dbReference>
<feature type="domain" description="NADP-dependent oxidoreductase" evidence="2">
    <location>
        <begin position="38"/>
        <end position="281"/>
    </location>
</feature>
<feature type="chain" id="PRO_5032445208" evidence="1">
    <location>
        <begin position="21"/>
        <end position="295"/>
    </location>
</feature>
<organism evidence="3 4">
    <name type="scientific">Kaustia mangrovi</name>
    <dbReference type="NCBI Taxonomy" id="2593653"/>
    <lineage>
        <taxon>Bacteria</taxon>
        <taxon>Pseudomonadati</taxon>
        <taxon>Pseudomonadota</taxon>
        <taxon>Alphaproteobacteria</taxon>
        <taxon>Hyphomicrobiales</taxon>
        <taxon>Parvibaculaceae</taxon>
        <taxon>Kaustia</taxon>
    </lineage>
</organism>
<dbReference type="InterPro" id="IPR023210">
    <property type="entry name" value="NADP_OxRdtase_dom"/>
</dbReference>
<dbReference type="SUPFAM" id="SSF51430">
    <property type="entry name" value="NAD(P)-linked oxidoreductase"/>
    <property type="match status" value="1"/>
</dbReference>
<reference evidence="3 4" key="1">
    <citation type="submission" date="2020-06" db="EMBL/GenBank/DDBJ databases">
        <title>Genome sequence of 2 isolates from Red Sea Mangroves.</title>
        <authorList>
            <person name="Sefrji F."/>
            <person name="Michoud G."/>
            <person name="Merlino G."/>
            <person name="Daffonchio D."/>
        </authorList>
    </citation>
    <scope>NUCLEOTIDE SEQUENCE [LARGE SCALE GENOMIC DNA]</scope>
    <source>
        <strain evidence="3 4">R1DC25</strain>
    </source>
</reference>
<evidence type="ECO:0000313" key="4">
    <source>
        <dbReference type="Proteomes" id="UP000593594"/>
    </source>
</evidence>
<gene>
    <name evidence="3" type="ORF">HW532_17590</name>
</gene>
<evidence type="ECO:0000259" key="2">
    <source>
        <dbReference type="Pfam" id="PF00248"/>
    </source>
</evidence>
<evidence type="ECO:0000313" key="3">
    <source>
        <dbReference type="EMBL" id="QPC45393.1"/>
    </source>
</evidence>
<protein>
    <submittedName>
        <fullName evidence="3">Aldo/keto reductase</fullName>
    </submittedName>
</protein>
<proteinExistence type="predicted"/>
<evidence type="ECO:0000256" key="1">
    <source>
        <dbReference type="SAM" id="SignalP"/>
    </source>
</evidence>
<accession>A0A7S8C8I1</accession>
<dbReference type="EMBL" id="CP058214">
    <property type="protein sequence ID" value="QPC45393.1"/>
    <property type="molecule type" value="Genomic_DNA"/>
</dbReference>
<sequence length="295" mass="32521">MLASMGALALGGLRCAPAMAAPLHMRTIPATGEALPAIGMGSWITFNVGEDPALRAERTKVLEAFFARGGTFIDSSPMYGSSEAVIGHCLDALDRPPTFAATKVWTWLTMNGPDQMETSRGLWGVDRFDLMQIHNLLSWEGHLETLREDKAEGRIRYIGMTTSHGRRHDELEAIMESEALDFVQLTYNVADRWAEERLLPLAAERGIAVIVNRPFRGGGLFDALARFPLPGWADEIEAANWAQIFLKFIVSHPAVTCAIPATSRVDHMHENMGALTDALPDAGLRRRMIRDIEAL</sequence>
<keyword evidence="1" id="KW-0732">Signal</keyword>